<evidence type="ECO:0000313" key="3">
    <source>
        <dbReference type="Proteomes" id="UP001179952"/>
    </source>
</evidence>
<dbReference type="AlphaFoldDB" id="A0AAV9ASM0"/>
<protein>
    <submittedName>
        <fullName evidence="2">Uncharacterized protein</fullName>
    </submittedName>
</protein>
<comment type="caution">
    <text evidence="2">The sequence shown here is derived from an EMBL/GenBank/DDBJ whole genome shotgun (WGS) entry which is preliminary data.</text>
</comment>
<evidence type="ECO:0000313" key="2">
    <source>
        <dbReference type="EMBL" id="KAK1266950.1"/>
    </source>
</evidence>
<name>A0AAV9ASM0_ACOGR</name>
<reference evidence="2" key="2">
    <citation type="submission" date="2023-06" db="EMBL/GenBank/DDBJ databases">
        <authorList>
            <person name="Ma L."/>
            <person name="Liu K.-W."/>
            <person name="Li Z."/>
            <person name="Hsiao Y.-Y."/>
            <person name="Qi Y."/>
            <person name="Fu T."/>
            <person name="Tang G."/>
            <person name="Zhang D."/>
            <person name="Sun W.-H."/>
            <person name="Liu D.-K."/>
            <person name="Li Y."/>
            <person name="Chen G.-Z."/>
            <person name="Liu X.-D."/>
            <person name="Liao X.-Y."/>
            <person name="Jiang Y.-T."/>
            <person name="Yu X."/>
            <person name="Hao Y."/>
            <person name="Huang J."/>
            <person name="Zhao X.-W."/>
            <person name="Ke S."/>
            <person name="Chen Y.-Y."/>
            <person name="Wu W.-L."/>
            <person name="Hsu J.-L."/>
            <person name="Lin Y.-F."/>
            <person name="Huang M.-D."/>
            <person name="Li C.-Y."/>
            <person name="Huang L."/>
            <person name="Wang Z.-W."/>
            <person name="Zhao X."/>
            <person name="Zhong W.-Y."/>
            <person name="Peng D.-H."/>
            <person name="Ahmad S."/>
            <person name="Lan S."/>
            <person name="Zhang J.-S."/>
            <person name="Tsai W.-C."/>
            <person name="Van De Peer Y."/>
            <person name="Liu Z.-J."/>
        </authorList>
    </citation>
    <scope>NUCLEOTIDE SEQUENCE</scope>
    <source>
        <strain evidence="2">SCP</strain>
        <tissue evidence="2">Leaves</tissue>
    </source>
</reference>
<proteinExistence type="predicted"/>
<sequence>MTKTPSSDINNLHTHHKIRGSNGQDSRLRTITRRDCLVIRAGAGRSSATRSTFRPVVRTRVRGILTRARASHHPARGNRLPMIIFQNLNDDGLLRLIHHPLYTPPKEFTCWDSKKGE</sequence>
<feature type="compositionally biased region" description="Polar residues" evidence="1">
    <location>
        <begin position="1"/>
        <end position="12"/>
    </location>
</feature>
<organism evidence="2 3">
    <name type="scientific">Acorus gramineus</name>
    <name type="common">Dwarf sweet flag</name>
    <dbReference type="NCBI Taxonomy" id="55184"/>
    <lineage>
        <taxon>Eukaryota</taxon>
        <taxon>Viridiplantae</taxon>
        <taxon>Streptophyta</taxon>
        <taxon>Embryophyta</taxon>
        <taxon>Tracheophyta</taxon>
        <taxon>Spermatophyta</taxon>
        <taxon>Magnoliopsida</taxon>
        <taxon>Liliopsida</taxon>
        <taxon>Acoraceae</taxon>
        <taxon>Acorus</taxon>
    </lineage>
</organism>
<reference evidence="2" key="1">
    <citation type="journal article" date="2023" name="Nat. Commun.">
        <title>Diploid and tetraploid genomes of Acorus and the evolution of monocots.</title>
        <authorList>
            <person name="Ma L."/>
            <person name="Liu K.W."/>
            <person name="Li Z."/>
            <person name="Hsiao Y.Y."/>
            <person name="Qi Y."/>
            <person name="Fu T."/>
            <person name="Tang G.D."/>
            <person name="Zhang D."/>
            <person name="Sun W.H."/>
            <person name="Liu D.K."/>
            <person name="Li Y."/>
            <person name="Chen G.Z."/>
            <person name="Liu X.D."/>
            <person name="Liao X.Y."/>
            <person name="Jiang Y.T."/>
            <person name="Yu X."/>
            <person name="Hao Y."/>
            <person name="Huang J."/>
            <person name="Zhao X.W."/>
            <person name="Ke S."/>
            <person name="Chen Y.Y."/>
            <person name="Wu W.L."/>
            <person name="Hsu J.L."/>
            <person name="Lin Y.F."/>
            <person name="Huang M.D."/>
            <person name="Li C.Y."/>
            <person name="Huang L."/>
            <person name="Wang Z.W."/>
            <person name="Zhao X."/>
            <person name="Zhong W.Y."/>
            <person name="Peng D.H."/>
            <person name="Ahmad S."/>
            <person name="Lan S."/>
            <person name="Zhang J.S."/>
            <person name="Tsai W.C."/>
            <person name="Van de Peer Y."/>
            <person name="Liu Z.J."/>
        </authorList>
    </citation>
    <scope>NUCLEOTIDE SEQUENCE</scope>
    <source>
        <strain evidence="2">SCP</strain>
    </source>
</reference>
<gene>
    <name evidence="2" type="ORF">QJS04_geneDACA014641</name>
</gene>
<evidence type="ECO:0000256" key="1">
    <source>
        <dbReference type="SAM" id="MobiDB-lite"/>
    </source>
</evidence>
<dbReference type="EMBL" id="JAUJYN010000007">
    <property type="protein sequence ID" value="KAK1266950.1"/>
    <property type="molecule type" value="Genomic_DNA"/>
</dbReference>
<feature type="region of interest" description="Disordered" evidence="1">
    <location>
        <begin position="1"/>
        <end position="26"/>
    </location>
</feature>
<keyword evidence="3" id="KW-1185">Reference proteome</keyword>
<accession>A0AAV9ASM0</accession>
<dbReference type="Proteomes" id="UP001179952">
    <property type="component" value="Unassembled WGS sequence"/>
</dbReference>